<evidence type="ECO:0000313" key="4">
    <source>
        <dbReference type="Proteomes" id="UP000198584"/>
    </source>
</evidence>
<reference evidence="3 4" key="1">
    <citation type="submission" date="2016-10" db="EMBL/GenBank/DDBJ databases">
        <authorList>
            <person name="de Groot N.N."/>
        </authorList>
    </citation>
    <scope>NUCLEOTIDE SEQUENCE [LARGE SCALE GENOMIC DNA]</scope>
    <source>
        <strain evidence="3 4">CCM7597</strain>
    </source>
</reference>
<evidence type="ECO:0000256" key="2">
    <source>
        <dbReference type="SAM" id="Phobius"/>
    </source>
</evidence>
<evidence type="ECO:0000313" key="3">
    <source>
        <dbReference type="EMBL" id="SEA25888.1"/>
    </source>
</evidence>
<dbReference type="EMBL" id="FNQR01000003">
    <property type="protein sequence ID" value="SEA25888.1"/>
    <property type="molecule type" value="Genomic_DNA"/>
</dbReference>
<sequence>MGVLLYIFSIVIFYLVVKIAVRDGINSSKIGQSIEEKDEVKQSPRASFLDDDLDN</sequence>
<feature type="transmembrane region" description="Helical" evidence="2">
    <location>
        <begin position="6"/>
        <end position="25"/>
    </location>
</feature>
<name>A0A1H3ZQC3_9BACI</name>
<evidence type="ECO:0000256" key="1">
    <source>
        <dbReference type="SAM" id="MobiDB-lite"/>
    </source>
</evidence>
<keyword evidence="2" id="KW-0812">Transmembrane</keyword>
<dbReference type="AlphaFoldDB" id="A0A1H3ZQC3"/>
<organism evidence="3 4">
    <name type="scientific">Thalassobacillus cyri</name>
    <dbReference type="NCBI Taxonomy" id="571932"/>
    <lineage>
        <taxon>Bacteria</taxon>
        <taxon>Bacillati</taxon>
        <taxon>Bacillota</taxon>
        <taxon>Bacilli</taxon>
        <taxon>Bacillales</taxon>
        <taxon>Bacillaceae</taxon>
        <taxon>Thalassobacillus</taxon>
    </lineage>
</organism>
<keyword evidence="2" id="KW-0472">Membrane</keyword>
<dbReference type="STRING" id="571932.SAMN05421743_103329"/>
<protein>
    <submittedName>
        <fullName evidence="3">Uncharacterized protein</fullName>
    </submittedName>
</protein>
<dbReference type="RefSeq" id="WP_176791342.1">
    <property type="nucleotide sequence ID" value="NZ_FNQR01000003.1"/>
</dbReference>
<keyword evidence="4" id="KW-1185">Reference proteome</keyword>
<accession>A0A1H3ZQC3</accession>
<feature type="region of interest" description="Disordered" evidence="1">
    <location>
        <begin position="36"/>
        <end position="55"/>
    </location>
</feature>
<keyword evidence="2" id="KW-1133">Transmembrane helix</keyword>
<gene>
    <name evidence="3" type="ORF">SAMN05421743_103329</name>
</gene>
<dbReference type="Proteomes" id="UP000198584">
    <property type="component" value="Unassembled WGS sequence"/>
</dbReference>
<proteinExistence type="predicted"/>